<dbReference type="Proteomes" id="UP000829354">
    <property type="component" value="Chromosome V"/>
</dbReference>
<dbReference type="EMBL" id="CP092624">
    <property type="protein sequence ID" value="UMM38494.1"/>
    <property type="molecule type" value="Genomic_DNA"/>
</dbReference>
<keyword evidence="1" id="KW-0472">Membrane</keyword>
<name>A0AAE9F9X8_CAEBR</name>
<gene>
    <name evidence="2" type="ORF">L5515_009888</name>
</gene>
<feature type="transmembrane region" description="Helical" evidence="1">
    <location>
        <begin position="152"/>
        <end position="169"/>
    </location>
</feature>
<evidence type="ECO:0000256" key="1">
    <source>
        <dbReference type="SAM" id="Phobius"/>
    </source>
</evidence>
<keyword evidence="3" id="KW-1185">Reference proteome</keyword>
<dbReference type="AlphaFoldDB" id="A0AAE9F9X8"/>
<protein>
    <submittedName>
        <fullName evidence="2">Uncharacterized protein</fullName>
    </submittedName>
</protein>
<sequence length="170" mass="18721">MAWFGMKEGPLRMRLSYSIIFSIFYTISPVQCLLKCFSGHSQFATQCTSQSYCVSITSKNGPVQRSCDGNSISQISLCSQYAMHGIPRTITTDYSNFPVLLGGPVSQATPISKMSGSTSRSSRRAPVQMCFNAGDLGDVCCCNTDWCNSSRLQKYVIIIVFPIVLLFYGL</sequence>
<organism evidence="2 3">
    <name type="scientific">Caenorhabditis briggsae</name>
    <dbReference type="NCBI Taxonomy" id="6238"/>
    <lineage>
        <taxon>Eukaryota</taxon>
        <taxon>Metazoa</taxon>
        <taxon>Ecdysozoa</taxon>
        <taxon>Nematoda</taxon>
        <taxon>Chromadorea</taxon>
        <taxon>Rhabditida</taxon>
        <taxon>Rhabditina</taxon>
        <taxon>Rhabditomorpha</taxon>
        <taxon>Rhabditoidea</taxon>
        <taxon>Rhabditidae</taxon>
        <taxon>Peloderinae</taxon>
        <taxon>Caenorhabditis</taxon>
    </lineage>
</organism>
<keyword evidence="1" id="KW-1133">Transmembrane helix</keyword>
<reference evidence="2 3" key="1">
    <citation type="submission" date="2022-04" db="EMBL/GenBank/DDBJ databases">
        <title>Chromosome-level reference genomes for two strains of Caenorhabditis briggsae: an improved platform for comparative genomics.</title>
        <authorList>
            <person name="Stevens L."/>
            <person name="Andersen E."/>
        </authorList>
    </citation>
    <scope>NUCLEOTIDE SEQUENCE [LARGE SCALE GENOMIC DNA]</scope>
    <source>
        <strain evidence="2">VX34</strain>
        <tissue evidence="2">Whole-organism</tissue>
    </source>
</reference>
<evidence type="ECO:0000313" key="3">
    <source>
        <dbReference type="Proteomes" id="UP000829354"/>
    </source>
</evidence>
<accession>A0AAE9F9X8</accession>
<proteinExistence type="predicted"/>
<keyword evidence="1" id="KW-0812">Transmembrane</keyword>
<evidence type="ECO:0000313" key="2">
    <source>
        <dbReference type="EMBL" id="UMM38494.1"/>
    </source>
</evidence>